<reference evidence="4 5" key="1">
    <citation type="submission" date="2020-08" db="EMBL/GenBank/DDBJ databases">
        <title>Genomic Encyclopedia of Type Strains, Phase III (KMG-III): the genomes of soil and plant-associated and newly described type strains.</title>
        <authorList>
            <person name="Whitman W."/>
        </authorList>
    </citation>
    <scope>NUCLEOTIDE SEQUENCE [LARGE SCALE GENOMIC DNA]</scope>
    <source>
        <strain evidence="4 5">CECT 5862</strain>
    </source>
</reference>
<dbReference type="Pfam" id="PF01734">
    <property type="entry name" value="Patatin"/>
    <property type="match status" value="1"/>
</dbReference>
<dbReference type="InterPro" id="IPR002641">
    <property type="entry name" value="PNPLA_dom"/>
</dbReference>
<evidence type="ECO:0000256" key="1">
    <source>
        <dbReference type="ARBA" id="ARBA00023098"/>
    </source>
</evidence>
<keyword evidence="2" id="KW-0378">Hydrolase</keyword>
<dbReference type="RefSeq" id="WP_183597968.1">
    <property type="nucleotide sequence ID" value="NZ_JACHXK010000002.1"/>
</dbReference>
<dbReference type="Gene3D" id="3.40.1090.10">
    <property type="entry name" value="Cytosolic phospholipase A2 catalytic domain"/>
    <property type="match status" value="2"/>
</dbReference>
<accession>A0A7W5AV37</accession>
<keyword evidence="5" id="KW-1185">Reference proteome</keyword>
<dbReference type="InterPro" id="IPR052580">
    <property type="entry name" value="Lipid_Hydrolase"/>
</dbReference>
<dbReference type="EMBL" id="JACHXK010000002">
    <property type="protein sequence ID" value="MBB3109157.1"/>
    <property type="molecule type" value="Genomic_DNA"/>
</dbReference>
<dbReference type="InterPro" id="IPR016035">
    <property type="entry name" value="Acyl_Trfase/lysoPLipase"/>
</dbReference>
<dbReference type="GO" id="GO:0016787">
    <property type="term" value="F:hydrolase activity"/>
    <property type="evidence" value="ECO:0007669"/>
    <property type="project" value="UniProtKB-UniRule"/>
</dbReference>
<sequence>MTSINAVFEGGGVKGISLVGAVKATEERGIAFNRLAGTSSGAIIASLLAAGYNADQLRHVIEATPFESFLKRGGLYKLKIVGPAARIFIKGGLYSGEALLYWITKLLEEKGILTFNDLPHNKLKIVASDITNGRLLVLPDDIRQYGLDPGRMPVAAAVRMSLSIPYFFDPVRIRMTRGVRQPDGRRRMWAYVVDGGLLSNFPMWLFDSPNKEEADGFSAVGYQLVGKNETEPRQIRGPVSMFQAMFETMLQAHDERYIEKHNRERTIKIPTLGVRTTDFSLSKAESDALYESGYKAAKAYFDKPGCRVFQK</sequence>
<feature type="active site" description="Nucleophile" evidence="2">
    <location>
        <position position="39"/>
    </location>
</feature>
<keyword evidence="2" id="KW-0442">Lipid degradation</keyword>
<evidence type="ECO:0000256" key="2">
    <source>
        <dbReference type="PROSITE-ProRule" id="PRU01161"/>
    </source>
</evidence>
<evidence type="ECO:0000313" key="5">
    <source>
        <dbReference type="Proteomes" id="UP000570361"/>
    </source>
</evidence>
<feature type="domain" description="PNPLA" evidence="3">
    <location>
        <begin position="6"/>
        <end position="207"/>
    </location>
</feature>
<dbReference type="SUPFAM" id="SSF52151">
    <property type="entry name" value="FabD/lysophospholipase-like"/>
    <property type="match status" value="1"/>
</dbReference>
<comment type="caution">
    <text evidence="4">The sequence shown here is derived from an EMBL/GenBank/DDBJ whole genome shotgun (WGS) entry which is preliminary data.</text>
</comment>
<gene>
    <name evidence="4" type="ORF">FHS18_001209</name>
</gene>
<feature type="short sequence motif" description="GXSXG" evidence="2">
    <location>
        <begin position="37"/>
        <end position="41"/>
    </location>
</feature>
<keyword evidence="1 2" id="KW-0443">Lipid metabolism</keyword>
<organism evidence="4 5">
    <name type="scientific">Paenibacillus phyllosphaerae</name>
    <dbReference type="NCBI Taxonomy" id="274593"/>
    <lineage>
        <taxon>Bacteria</taxon>
        <taxon>Bacillati</taxon>
        <taxon>Bacillota</taxon>
        <taxon>Bacilli</taxon>
        <taxon>Bacillales</taxon>
        <taxon>Paenibacillaceae</taxon>
        <taxon>Paenibacillus</taxon>
    </lineage>
</organism>
<feature type="short sequence motif" description="GXGXXG" evidence="2">
    <location>
        <begin position="10"/>
        <end position="15"/>
    </location>
</feature>
<name>A0A7W5AV37_9BACL</name>
<evidence type="ECO:0000313" key="4">
    <source>
        <dbReference type="EMBL" id="MBB3109157.1"/>
    </source>
</evidence>
<proteinExistence type="predicted"/>
<evidence type="ECO:0000259" key="3">
    <source>
        <dbReference type="PROSITE" id="PS51635"/>
    </source>
</evidence>
<dbReference type="PANTHER" id="PTHR46394:SF1">
    <property type="entry name" value="PNPLA DOMAIN-CONTAINING PROTEIN"/>
    <property type="match status" value="1"/>
</dbReference>
<dbReference type="AlphaFoldDB" id="A0A7W5AV37"/>
<dbReference type="GO" id="GO:0016042">
    <property type="term" value="P:lipid catabolic process"/>
    <property type="evidence" value="ECO:0007669"/>
    <property type="project" value="UniProtKB-UniRule"/>
</dbReference>
<dbReference type="PANTHER" id="PTHR46394">
    <property type="entry name" value="ANNEXIN"/>
    <property type="match status" value="1"/>
</dbReference>
<dbReference type="PROSITE" id="PS51635">
    <property type="entry name" value="PNPLA"/>
    <property type="match status" value="1"/>
</dbReference>
<feature type="active site" description="Proton acceptor" evidence="2">
    <location>
        <position position="194"/>
    </location>
</feature>
<dbReference type="Proteomes" id="UP000570361">
    <property type="component" value="Unassembled WGS sequence"/>
</dbReference>
<protein>
    <submittedName>
        <fullName evidence="4">NTE family protein</fullName>
    </submittedName>
</protein>
<dbReference type="CDD" id="cd07207">
    <property type="entry name" value="Pat_ExoU_VipD_like"/>
    <property type="match status" value="1"/>
</dbReference>
<feature type="short sequence motif" description="DGA/G" evidence="2">
    <location>
        <begin position="194"/>
        <end position="196"/>
    </location>
</feature>